<name>A0A9P4IMY5_9PEZI</name>
<organism evidence="1 2">
    <name type="scientific">Rhizodiscina lignyota</name>
    <dbReference type="NCBI Taxonomy" id="1504668"/>
    <lineage>
        <taxon>Eukaryota</taxon>
        <taxon>Fungi</taxon>
        <taxon>Dikarya</taxon>
        <taxon>Ascomycota</taxon>
        <taxon>Pezizomycotina</taxon>
        <taxon>Dothideomycetes</taxon>
        <taxon>Pleosporomycetidae</taxon>
        <taxon>Aulographales</taxon>
        <taxon>Rhizodiscinaceae</taxon>
        <taxon>Rhizodiscina</taxon>
    </lineage>
</organism>
<dbReference type="SUPFAM" id="SSF55961">
    <property type="entry name" value="Bet v1-like"/>
    <property type="match status" value="1"/>
</dbReference>
<accession>A0A9P4IMY5</accession>
<dbReference type="Gene3D" id="3.30.530.20">
    <property type="match status" value="1"/>
</dbReference>
<dbReference type="OrthoDB" id="509124at2759"/>
<evidence type="ECO:0000313" key="1">
    <source>
        <dbReference type="EMBL" id="KAF2102757.1"/>
    </source>
</evidence>
<comment type="caution">
    <text evidence="1">The sequence shown here is derived from an EMBL/GenBank/DDBJ whole genome shotgun (WGS) entry which is preliminary data.</text>
</comment>
<gene>
    <name evidence="1" type="ORF">NA57DRAFT_52310</name>
</gene>
<dbReference type="EMBL" id="ML978122">
    <property type="protein sequence ID" value="KAF2102757.1"/>
    <property type="molecule type" value="Genomic_DNA"/>
</dbReference>
<protein>
    <submittedName>
        <fullName evidence="1">Uncharacterized protein</fullName>
    </submittedName>
</protein>
<evidence type="ECO:0000313" key="2">
    <source>
        <dbReference type="Proteomes" id="UP000799772"/>
    </source>
</evidence>
<reference evidence="1" key="1">
    <citation type="journal article" date="2020" name="Stud. Mycol.">
        <title>101 Dothideomycetes genomes: a test case for predicting lifestyles and emergence of pathogens.</title>
        <authorList>
            <person name="Haridas S."/>
            <person name="Albert R."/>
            <person name="Binder M."/>
            <person name="Bloem J."/>
            <person name="Labutti K."/>
            <person name="Salamov A."/>
            <person name="Andreopoulos B."/>
            <person name="Baker S."/>
            <person name="Barry K."/>
            <person name="Bills G."/>
            <person name="Bluhm B."/>
            <person name="Cannon C."/>
            <person name="Castanera R."/>
            <person name="Culley D."/>
            <person name="Daum C."/>
            <person name="Ezra D."/>
            <person name="Gonzalez J."/>
            <person name="Henrissat B."/>
            <person name="Kuo A."/>
            <person name="Liang C."/>
            <person name="Lipzen A."/>
            <person name="Lutzoni F."/>
            <person name="Magnuson J."/>
            <person name="Mondo S."/>
            <person name="Nolan M."/>
            <person name="Ohm R."/>
            <person name="Pangilinan J."/>
            <person name="Park H.-J."/>
            <person name="Ramirez L."/>
            <person name="Alfaro M."/>
            <person name="Sun H."/>
            <person name="Tritt A."/>
            <person name="Yoshinaga Y."/>
            <person name="Zwiers L.-H."/>
            <person name="Turgeon B."/>
            <person name="Goodwin S."/>
            <person name="Spatafora J."/>
            <person name="Crous P."/>
            <person name="Grigoriev I."/>
        </authorList>
    </citation>
    <scope>NUCLEOTIDE SEQUENCE</scope>
    <source>
        <strain evidence="1">CBS 133067</strain>
    </source>
</reference>
<keyword evidence="2" id="KW-1185">Reference proteome</keyword>
<dbReference type="AlphaFoldDB" id="A0A9P4IMY5"/>
<sequence>MDFQLSLRAGQDETFFVFEFLTDTSTWPEWNTYIPRLEYLERAGSAKGGSSATHVNKSSKMKEGDKIRFFASLPGSSPSSKRSEAPSDIVVNEVSIPEEGKLYCAVWSCIPSLLHPPCRQYNEIVAVSEDECEYRSYEEFHGIRAWLVKFAVGATIQKGLDERAEGLKKISEERRAAGYR</sequence>
<proteinExistence type="predicted"/>
<dbReference type="Proteomes" id="UP000799772">
    <property type="component" value="Unassembled WGS sequence"/>
</dbReference>
<dbReference type="InterPro" id="IPR023393">
    <property type="entry name" value="START-like_dom_sf"/>
</dbReference>